<accession>A0AAW9K331</accession>
<evidence type="ECO:0000256" key="2">
    <source>
        <dbReference type="ARBA" id="ARBA00023163"/>
    </source>
</evidence>
<evidence type="ECO:0000313" key="5">
    <source>
        <dbReference type="Proteomes" id="UP001290462"/>
    </source>
</evidence>
<dbReference type="Pfam" id="PF13280">
    <property type="entry name" value="WYL"/>
    <property type="match status" value="1"/>
</dbReference>
<dbReference type="Pfam" id="PF08279">
    <property type="entry name" value="HTH_11"/>
    <property type="match status" value="1"/>
</dbReference>
<dbReference type="InterPro" id="IPR036390">
    <property type="entry name" value="WH_DNA-bd_sf"/>
</dbReference>
<dbReference type="InterPro" id="IPR057727">
    <property type="entry name" value="WCX_dom"/>
</dbReference>
<dbReference type="InterPro" id="IPR028349">
    <property type="entry name" value="PafC-like"/>
</dbReference>
<dbReference type="PANTHER" id="PTHR34580:SF8">
    <property type="entry name" value="WYL DOMAIN-CONTAINING PROTEIN"/>
    <property type="match status" value="1"/>
</dbReference>
<keyword evidence="1" id="KW-0805">Transcription regulation</keyword>
<dbReference type="RefSeq" id="WP_322808944.1">
    <property type="nucleotide sequence ID" value="NZ_JAVBVO010000003.1"/>
</dbReference>
<gene>
    <name evidence="4" type="ORF">RAK27_09435</name>
</gene>
<evidence type="ECO:0000256" key="1">
    <source>
        <dbReference type="ARBA" id="ARBA00023015"/>
    </source>
</evidence>
<name>A0AAW9K331_CARML</name>
<reference evidence="4" key="1">
    <citation type="submission" date="2023-08" db="EMBL/GenBank/DDBJ databases">
        <title>Genomic characterization of piscicolin 126 produced by Carnobacterium maltaromaticum CM22 strain isolated from salmon (Salmo salar).</title>
        <authorList>
            <person name="Gonzalez-Gragera E."/>
            <person name="Garcia-Lopez J.D."/>
            <person name="Teso-Perez C."/>
            <person name="Gimenez-Hernandez I."/>
            <person name="Peralta-Sanchez J.M."/>
            <person name="Valdivia E."/>
            <person name="Montalban-Lopez M."/>
            <person name="Martin-Platero A.M."/>
            <person name="Banos A."/>
            <person name="Martinez-Bueno M."/>
        </authorList>
    </citation>
    <scope>NUCLEOTIDE SEQUENCE</scope>
    <source>
        <strain evidence="4">CM22</strain>
    </source>
</reference>
<comment type="caution">
    <text evidence="4">The sequence shown here is derived from an EMBL/GenBank/DDBJ whole genome shotgun (WGS) entry which is preliminary data.</text>
</comment>
<dbReference type="PIRSF" id="PIRSF016838">
    <property type="entry name" value="PafC"/>
    <property type="match status" value="1"/>
</dbReference>
<dbReference type="InterPro" id="IPR001034">
    <property type="entry name" value="DeoR_HTH"/>
</dbReference>
<dbReference type="InterPro" id="IPR051534">
    <property type="entry name" value="CBASS_pafABC_assoc_protein"/>
</dbReference>
<dbReference type="PANTHER" id="PTHR34580">
    <property type="match status" value="1"/>
</dbReference>
<dbReference type="PROSITE" id="PS51000">
    <property type="entry name" value="HTH_DEOR_2"/>
    <property type="match status" value="1"/>
</dbReference>
<dbReference type="InterPro" id="IPR026881">
    <property type="entry name" value="WYL_dom"/>
</dbReference>
<dbReference type="PROSITE" id="PS52050">
    <property type="entry name" value="WYL"/>
    <property type="match status" value="1"/>
</dbReference>
<proteinExistence type="predicted"/>
<dbReference type="InterPro" id="IPR013196">
    <property type="entry name" value="HTH_11"/>
</dbReference>
<dbReference type="AlphaFoldDB" id="A0AAW9K331"/>
<dbReference type="SUPFAM" id="SSF46785">
    <property type="entry name" value="Winged helix' DNA-binding domain"/>
    <property type="match status" value="1"/>
</dbReference>
<dbReference type="EMBL" id="JAVBVO010000003">
    <property type="protein sequence ID" value="MDZ5758875.1"/>
    <property type="molecule type" value="Genomic_DNA"/>
</dbReference>
<dbReference type="GO" id="GO:0003700">
    <property type="term" value="F:DNA-binding transcription factor activity"/>
    <property type="evidence" value="ECO:0007669"/>
    <property type="project" value="InterPro"/>
</dbReference>
<evidence type="ECO:0000259" key="3">
    <source>
        <dbReference type="PROSITE" id="PS51000"/>
    </source>
</evidence>
<feature type="domain" description="HTH deoR-type" evidence="3">
    <location>
        <begin position="3"/>
        <end position="62"/>
    </location>
</feature>
<organism evidence="4 5">
    <name type="scientific">Carnobacterium maltaromaticum</name>
    <name type="common">Carnobacterium piscicola</name>
    <dbReference type="NCBI Taxonomy" id="2751"/>
    <lineage>
        <taxon>Bacteria</taxon>
        <taxon>Bacillati</taxon>
        <taxon>Bacillota</taxon>
        <taxon>Bacilli</taxon>
        <taxon>Lactobacillales</taxon>
        <taxon>Carnobacteriaceae</taxon>
        <taxon>Carnobacterium</taxon>
    </lineage>
</organism>
<dbReference type="InterPro" id="IPR036388">
    <property type="entry name" value="WH-like_DNA-bd_sf"/>
</dbReference>
<protein>
    <submittedName>
        <fullName evidence="4">YafY family protein</fullName>
    </submittedName>
</protein>
<dbReference type="Proteomes" id="UP001290462">
    <property type="component" value="Unassembled WGS sequence"/>
</dbReference>
<sequence length="303" mass="35093">MLKIERMFAILIRLLHKKIIPAEELALEFNVSKRTIYRDMDSLSFAGIPVVSLPGKNGGFTLMENYQISHFTFTETEKLTLLAGLKMQEELLQVPHLGDLIQKVALLTTEKAADSSPISLASATQHRPEIDAFVKERLEQILRALTEEKELMIDYISGTAETSKRKIQPLEIRFINGSWYLDAYCYLREGERQFKLTRIMELEEVSGVDRFQPKIRETNRQEETAKEQAIFIFDGNQLGKLVDFYVEEELTELPDGRIQVTTLIRPSQNYIPFLLTFGKHLQIIQPEWLREQRQVEIKAMLES</sequence>
<dbReference type="Gene3D" id="1.10.10.10">
    <property type="entry name" value="Winged helix-like DNA-binding domain superfamily/Winged helix DNA-binding domain"/>
    <property type="match status" value="1"/>
</dbReference>
<keyword evidence="2" id="KW-0804">Transcription</keyword>
<dbReference type="Pfam" id="PF25583">
    <property type="entry name" value="WCX"/>
    <property type="match status" value="1"/>
</dbReference>
<evidence type="ECO:0000313" key="4">
    <source>
        <dbReference type="EMBL" id="MDZ5758875.1"/>
    </source>
</evidence>